<dbReference type="SUPFAM" id="SSF69047">
    <property type="entry name" value="Hypothetical protein YjbJ"/>
    <property type="match status" value="1"/>
</dbReference>
<dbReference type="PANTHER" id="PTHR40460:SF1">
    <property type="entry name" value="CSBD-LIKE DOMAIN-CONTAINING PROTEIN"/>
    <property type="match status" value="1"/>
</dbReference>
<name>J6ERU2_TRIAS</name>
<evidence type="ECO:0000256" key="1">
    <source>
        <dbReference type="SAM" id="MobiDB-lite"/>
    </source>
</evidence>
<dbReference type="VEuPathDB" id="FungiDB:A1Q1_06058"/>
<accession>J6ERU2</accession>
<gene>
    <name evidence="2" type="ORF">A1Q1_06058</name>
</gene>
<dbReference type="HOGENOM" id="CLU_167733_0_0_1"/>
<protein>
    <submittedName>
        <fullName evidence="2">Hmp1 protein</fullName>
    </submittedName>
</protein>
<dbReference type="RefSeq" id="XP_014176742.1">
    <property type="nucleotide sequence ID" value="XM_014321267.1"/>
</dbReference>
<dbReference type="PANTHER" id="PTHR40460">
    <property type="entry name" value="CHROMOSOME 1, WHOLE GENOME SHOTGUN SEQUENCE"/>
    <property type="match status" value="1"/>
</dbReference>
<feature type="compositionally biased region" description="Polar residues" evidence="1">
    <location>
        <begin position="34"/>
        <end position="46"/>
    </location>
</feature>
<evidence type="ECO:0000313" key="3">
    <source>
        <dbReference type="Proteomes" id="UP000002748"/>
    </source>
</evidence>
<dbReference type="EMBL" id="ALBS01000326">
    <property type="protein sequence ID" value="EJT45442.1"/>
    <property type="molecule type" value="Genomic_DNA"/>
</dbReference>
<proteinExistence type="predicted"/>
<feature type="region of interest" description="Disordered" evidence="1">
    <location>
        <begin position="84"/>
        <end position="109"/>
    </location>
</feature>
<dbReference type="KEGG" id="tasa:A1Q1_06058"/>
<dbReference type="GeneID" id="25989570"/>
<comment type="caution">
    <text evidence="2">The sequence shown here is derived from an EMBL/GenBank/DDBJ whole genome shotgun (WGS) entry which is preliminary data.</text>
</comment>
<sequence>MSSNSNEPSKFDGQYNSAMGSVKEAAGQAYDNLTGATTPGNLTQSGKEQHAKGEAEIKAAEAKNYAEGLGDRVEGKFDSVAGAVTGDKSKQAKGNLQHDKGQAQMNANK</sequence>
<dbReference type="AlphaFoldDB" id="J6ERU2"/>
<organism evidence="2 3">
    <name type="scientific">Trichosporon asahii var. asahii (strain ATCC 90039 / CBS 2479 / JCM 2466 / KCTC 7840 / NBRC 103889/ NCYC 2677 / UAMH 7654)</name>
    <name type="common">Yeast</name>
    <dbReference type="NCBI Taxonomy" id="1186058"/>
    <lineage>
        <taxon>Eukaryota</taxon>
        <taxon>Fungi</taxon>
        <taxon>Dikarya</taxon>
        <taxon>Basidiomycota</taxon>
        <taxon>Agaricomycotina</taxon>
        <taxon>Tremellomycetes</taxon>
        <taxon>Trichosporonales</taxon>
        <taxon>Trichosporonaceae</taxon>
        <taxon>Trichosporon</taxon>
    </lineage>
</organism>
<dbReference type="InterPro" id="IPR036629">
    <property type="entry name" value="YjbJ_sf"/>
</dbReference>
<reference evidence="2 3" key="1">
    <citation type="journal article" date="2012" name="Eukaryot. Cell">
        <title>Draft genome sequence of CBS 2479, the standard type strain of Trichosporon asahii.</title>
        <authorList>
            <person name="Yang R.Y."/>
            <person name="Li H.T."/>
            <person name="Zhu H."/>
            <person name="Zhou G.P."/>
            <person name="Wang M."/>
            <person name="Wang L."/>
        </authorList>
    </citation>
    <scope>NUCLEOTIDE SEQUENCE [LARGE SCALE GENOMIC DNA]</scope>
    <source>
        <strain evidence="3">ATCC 90039 / CBS 2479 / JCM 2466 / KCTC 7840 / NCYC 2677 / UAMH 7654</strain>
    </source>
</reference>
<evidence type="ECO:0000313" key="2">
    <source>
        <dbReference type="EMBL" id="EJT45442.1"/>
    </source>
</evidence>
<dbReference type="Proteomes" id="UP000002748">
    <property type="component" value="Unassembled WGS sequence"/>
</dbReference>
<feature type="region of interest" description="Disordered" evidence="1">
    <location>
        <begin position="31"/>
        <end position="54"/>
    </location>
</feature>
<dbReference type="OrthoDB" id="9999611at2759"/>